<keyword evidence="2" id="KW-1185">Reference proteome</keyword>
<accession>A0ABQ9IE19</accession>
<dbReference type="EMBL" id="JARBHB010000001">
    <property type="protein sequence ID" value="KAJ8894918.1"/>
    <property type="molecule type" value="Genomic_DNA"/>
</dbReference>
<evidence type="ECO:0000313" key="1">
    <source>
        <dbReference type="EMBL" id="KAJ8894918.1"/>
    </source>
</evidence>
<dbReference type="Proteomes" id="UP001159363">
    <property type="component" value="Chromosome 1"/>
</dbReference>
<reference evidence="1 2" key="1">
    <citation type="submission" date="2023-02" db="EMBL/GenBank/DDBJ databases">
        <title>LHISI_Scaffold_Assembly.</title>
        <authorList>
            <person name="Stuart O.P."/>
            <person name="Cleave R."/>
            <person name="Magrath M.J.L."/>
            <person name="Mikheyev A.S."/>
        </authorList>
    </citation>
    <scope>NUCLEOTIDE SEQUENCE [LARGE SCALE GENOMIC DNA]</scope>
    <source>
        <strain evidence="1">Daus_M_001</strain>
        <tissue evidence="1">Leg muscle</tissue>
    </source>
</reference>
<organism evidence="1 2">
    <name type="scientific">Dryococelus australis</name>
    <dbReference type="NCBI Taxonomy" id="614101"/>
    <lineage>
        <taxon>Eukaryota</taxon>
        <taxon>Metazoa</taxon>
        <taxon>Ecdysozoa</taxon>
        <taxon>Arthropoda</taxon>
        <taxon>Hexapoda</taxon>
        <taxon>Insecta</taxon>
        <taxon>Pterygota</taxon>
        <taxon>Neoptera</taxon>
        <taxon>Polyneoptera</taxon>
        <taxon>Phasmatodea</taxon>
        <taxon>Verophasmatodea</taxon>
        <taxon>Anareolatae</taxon>
        <taxon>Phasmatidae</taxon>
        <taxon>Eurycanthinae</taxon>
        <taxon>Dryococelus</taxon>
    </lineage>
</organism>
<name>A0ABQ9IE19_9NEOP</name>
<comment type="caution">
    <text evidence="1">The sequence shown here is derived from an EMBL/GenBank/DDBJ whole genome shotgun (WGS) entry which is preliminary data.</text>
</comment>
<evidence type="ECO:0000313" key="2">
    <source>
        <dbReference type="Proteomes" id="UP001159363"/>
    </source>
</evidence>
<sequence>MMVSTARTRHHHLGMSAVWGNGRRCAFSPGLHGTNPLPACLRCFFRCMFGSGTSHAFRAPKCSLLDTLPVCQDFNRQLCNRLACRFVHLQEGERSRRVRQGTLFTLSLTDTLIARQFQMLFKTLS</sequence>
<gene>
    <name evidence="1" type="ORF">PR048_000225</name>
</gene>
<protein>
    <submittedName>
        <fullName evidence="1">Uncharacterized protein</fullName>
    </submittedName>
</protein>
<proteinExistence type="predicted"/>
<dbReference type="Gene3D" id="3.30.1370.210">
    <property type="match status" value="1"/>
</dbReference>